<proteinExistence type="predicted"/>
<dbReference type="SUPFAM" id="SSF54593">
    <property type="entry name" value="Glyoxalase/Bleomycin resistance protein/Dihydroxybiphenyl dioxygenase"/>
    <property type="match status" value="1"/>
</dbReference>
<reference evidence="3" key="1">
    <citation type="submission" date="2022-01" db="EMBL/GenBank/DDBJ databases">
        <title>Antribacter sp. nov., isolated from Guizhou of China.</title>
        <authorList>
            <person name="Chengliang C."/>
            <person name="Ya Z."/>
        </authorList>
    </citation>
    <scope>NUCLEOTIDE SEQUENCE</scope>
    <source>
        <strain evidence="3">KLBMP 9083</strain>
    </source>
</reference>
<dbReference type="Proteomes" id="UP001165405">
    <property type="component" value="Unassembled WGS sequence"/>
</dbReference>
<evidence type="ECO:0000256" key="1">
    <source>
        <dbReference type="SAM" id="MobiDB-lite"/>
    </source>
</evidence>
<keyword evidence="4" id="KW-1185">Reference proteome</keyword>
<comment type="caution">
    <text evidence="3">The sequence shown here is derived from an EMBL/GenBank/DDBJ whole genome shotgun (WGS) entry which is preliminary data.</text>
</comment>
<sequence>MPDQPPVVISLMLGVPDAAGAVAWYERAVGAEQMWNFGSVVGLHVQGAPFFVAEPSNDDWKPPSKAGSTTTRVEVFIEDPDAFVRRAVEAGADGSSDPVKDHETGWGKHRQGGFVDPYGHIWLVGDTSPLRQHKSDS</sequence>
<dbReference type="PROSITE" id="PS51819">
    <property type="entry name" value="VOC"/>
    <property type="match status" value="1"/>
</dbReference>
<dbReference type="InterPro" id="IPR029068">
    <property type="entry name" value="Glyas_Bleomycin-R_OHBP_Dase"/>
</dbReference>
<protein>
    <recommendedName>
        <fullName evidence="2">VOC domain-containing protein</fullName>
    </recommendedName>
</protein>
<feature type="domain" description="VOC" evidence="2">
    <location>
        <begin position="7"/>
        <end position="127"/>
    </location>
</feature>
<dbReference type="PANTHER" id="PTHR34109:SF1">
    <property type="entry name" value="VOC DOMAIN-CONTAINING PROTEIN"/>
    <property type="match status" value="1"/>
</dbReference>
<dbReference type="AlphaFoldDB" id="A0AA41QIH7"/>
<accession>A0AA41QIH7</accession>
<dbReference type="RefSeq" id="WP_236091163.1">
    <property type="nucleotide sequence ID" value="NZ_JAKGSG010000059.1"/>
</dbReference>
<evidence type="ECO:0000259" key="2">
    <source>
        <dbReference type="PROSITE" id="PS51819"/>
    </source>
</evidence>
<feature type="region of interest" description="Disordered" evidence="1">
    <location>
        <begin position="89"/>
        <end position="111"/>
    </location>
</feature>
<organism evidence="3 4">
    <name type="scientific">Antribacter soli</name>
    <dbReference type="NCBI Taxonomy" id="2910976"/>
    <lineage>
        <taxon>Bacteria</taxon>
        <taxon>Bacillati</taxon>
        <taxon>Actinomycetota</taxon>
        <taxon>Actinomycetes</taxon>
        <taxon>Micrococcales</taxon>
        <taxon>Promicromonosporaceae</taxon>
        <taxon>Antribacter</taxon>
    </lineage>
</organism>
<dbReference type="PANTHER" id="PTHR34109">
    <property type="entry name" value="BNAUNNG04460D PROTEIN-RELATED"/>
    <property type="match status" value="1"/>
</dbReference>
<dbReference type="InterPro" id="IPR037523">
    <property type="entry name" value="VOC_core"/>
</dbReference>
<name>A0AA41QIH7_9MICO</name>
<dbReference type="Gene3D" id="3.10.180.10">
    <property type="entry name" value="2,3-Dihydroxybiphenyl 1,2-Dioxygenase, domain 1"/>
    <property type="match status" value="1"/>
</dbReference>
<gene>
    <name evidence="3" type="ORF">L1785_20500</name>
</gene>
<evidence type="ECO:0000313" key="4">
    <source>
        <dbReference type="Proteomes" id="UP001165405"/>
    </source>
</evidence>
<dbReference type="EMBL" id="JAKGSG010000059">
    <property type="protein sequence ID" value="MCF4123351.1"/>
    <property type="molecule type" value="Genomic_DNA"/>
</dbReference>
<evidence type="ECO:0000313" key="3">
    <source>
        <dbReference type="EMBL" id="MCF4123351.1"/>
    </source>
</evidence>